<protein>
    <submittedName>
        <fullName evidence="1">Uncharacterized protein</fullName>
    </submittedName>
</protein>
<gene>
    <name evidence="1" type="ORF">NKI27_18050</name>
</gene>
<proteinExistence type="predicted"/>
<reference evidence="1" key="1">
    <citation type="submission" date="2022-06" db="EMBL/GenBank/DDBJ databases">
        <title>Alkalimarinus sp. nov., isolated from gut of a Alitta virens.</title>
        <authorList>
            <person name="Yang A.I."/>
            <person name="Shin N.-R."/>
        </authorList>
    </citation>
    <scope>NUCLEOTIDE SEQUENCE</scope>
    <source>
        <strain evidence="1">A2M4</strain>
    </source>
</reference>
<keyword evidence="2" id="KW-1185">Reference proteome</keyword>
<dbReference type="RefSeq" id="WP_265047409.1">
    <property type="nucleotide sequence ID" value="NZ_CP100390.1"/>
</dbReference>
<evidence type="ECO:0000313" key="1">
    <source>
        <dbReference type="EMBL" id="UZE95926.1"/>
    </source>
</evidence>
<accession>A0ABY6N1H3</accession>
<dbReference type="Proteomes" id="UP001163739">
    <property type="component" value="Chromosome"/>
</dbReference>
<sequence length="46" mass="5149">MKTLNKTDIEQVSGGVLLPLSNTQLSNIWGPSYDYGFNSYVSPLNW</sequence>
<name>A0ABY6N1H3_9ALTE</name>
<organism evidence="1 2">
    <name type="scientific">Alkalimarinus alittae</name>
    <dbReference type="NCBI Taxonomy" id="2961619"/>
    <lineage>
        <taxon>Bacteria</taxon>
        <taxon>Pseudomonadati</taxon>
        <taxon>Pseudomonadota</taxon>
        <taxon>Gammaproteobacteria</taxon>
        <taxon>Alteromonadales</taxon>
        <taxon>Alteromonadaceae</taxon>
        <taxon>Alkalimarinus</taxon>
    </lineage>
</organism>
<dbReference type="EMBL" id="CP100390">
    <property type="protein sequence ID" value="UZE95926.1"/>
    <property type="molecule type" value="Genomic_DNA"/>
</dbReference>
<evidence type="ECO:0000313" key="2">
    <source>
        <dbReference type="Proteomes" id="UP001163739"/>
    </source>
</evidence>